<protein>
    <submittedName>
        <fullName evidence="1">Uncharacterized protein</fullName>
    </submittedName>
</protein>
<organism evidence="1 2">
    <name type="scientific">Metabacillus sediminis</name>
    <dbReference type="NCBI Taxonomy" id="3117746"/>
    <lineage>
        <taxon>Bacteria</taxon>
        <taxon>Bacillati</taxon>
        <taxon>Bacillota</taxon>
        <taxon>Bacilli</taxon>
        <taxon>Bacillales</taxon>
        <taxon>Bacillaceae</taxon>
        <taxon>Metabacillus</taxon>
    </lineage>
</organism>
<reference evidence="1 2" key="1">
    <citation type="submission" date="2024-02" db="EMBL/GenBank/DDBJ databases">
        <title>Seven novel Bacillus-like species.</title>
        <authorList>
            <person name="Liu G."/>
        </authorList>
    </citation>
    <scope>NUCLEOTIDE SEQUENCE [LARGE SCALE GENOMIC DNA]</scope>
    <source>
        <strain evidence="1 2">FJAT-52054</strain>
    </source>
</reference>
<sequence length="123" mass="14002">MSEHYLQTLSDSFDHDFGQDNSDNYNFDNHTLPGTYDSSIDFLDYQDPLKHAYKHHFKPLTLDLNNLHFVSPHHVDGYSRSDGTYVKGYFRDGDGNTAVDHTLDLGGGYNRSNPDGSPFNNLK</sequence>
<dbReference type="Proteomes" id="UP001377337">
    <property type="component" value="Chromosome"/>
</dbReference>
<dbReference type="RefSeq" id="WP_338778790.1">
    <property type="nucleotide sequence ID" value="NZ_CP147407.1"/>
</dbReference>
<gene>
    <name evidence="1" type="ORF">WCV65_19380</name>
</gene>
<name>A0ABZ2NGA0_9BACI</name>
<dbReference type="EMBL" id="CP147407">
    <property type="protein sequence ID" value="WXB96670.1"/>
    <property type="molecule type" value="Genomic_DNA"/>
</dbReference>
<keyword evidence="2" id="KW-1185">Reference proteome</keyword>
<accession>A0ABZ2NGA0</accession>
<evidence type="ECO:0000313" key="1">
    <source>
        <dbReference type="EMBL" id="WXB96670.1"/>
    </source>
</evidence>
<evidence type="ECO:0000313" key="2">
    <source>
        <dbReference type="Proteomes" id="UP001377337"/>
    </source>
</evidence>
<proteinExistence type="predicted"/>